<dbReference type="InterPro" id="IPR036424">
    <property type="entry name" value="UPP_synth-like_sf"/>
</dbReference>
<dbReference type="STRING" id="5866.A0A061DBM7"/>
<proteinExistence type="inferred from homology"/>
<protein>
    <recommendedName>
        <fullName evidence="6">Alkyl transferase</fullName>
    </recommendedName>
</protein>
<keyword evidence="3" id="KW-0812">Transmembrane</keyword>
<comment type="similarity">
    <text evidence="1">Belongs to the UPP synthase family.</text>
</comment>
<evidence type="ECO:0000313" key="5">
    <source>
        <dbReference type="Proteomes" id="UP000033188"/>
    </source>
</evidence>
<name>A0A061DBM7_BABBI</name>
<sequence>MDGNRRYARQLGMNIEQGHHDGLTKLFEVSKCNFPHHYIQVIEVCHLLGVRVVTVYAFSLQNFRRSAEEIRHLISLAVNSVDEGGAIRDFALRDSCRIRFCGDLNLVSEELRQLLAEVEADTAHFERYLLSYALWLNICCRITLNICMCYGGRSDINSALKKSAICEREGYKFSHVISIQSFALCMNMLYTFWFVCTACSSTCHGILFIFRIQAKFLMDAYLLVSLLCVSCCISITKHYPLHYFHLAAGDAPPPQVLIRTSGVTRLSDFLIYQCSEYTTFYFYKETWPNICMWSVVGAFIHKTLFDSYNRSTRSFTFFPAER</sequence>
<dbReference type="OrthoDB" id="4173905at2759"/>
<dbReference type="Gene3D" id="3.40.1180.10">
    <property type="entry name" value="Decaprenyl diphosphate synthase-like"/>
    <property type="match status" value="1"/>
</dbReference>
<keyword evidence="5" id="KW-1185">Reference proteome</keyword>
<dbReference type="RefSeq" id="XP_012770149.1">
    <property type="nucleotide sequence ID" value="XM_012914695.1"/>
</dbReference>
<gene>
    <name evidence="4" type="ORF">BBBOND_0404505</name>
</gene>
<accession>A0A061DBM7</accession>
<dbReference type="EMBL" id="LK391711">
    <property type="protein sequence ID" value="CDR97963.1"/>
    <property type="molecule type" value="Genomic_DNA"/>
</dbReference>
<evidence type="ECO:0000256" key="3">
    <source>
        <dbReference type="SAM" id="Phobius"/>
    </source>
</evidence>
<dbReference type="VEuPathDB" id="PiroplasmaDB:BBBOND_0404505"/>
<dbReference type="Proteomes" id="UP000033188">
    <property type="component" value="Chromosome 5"/>
</dbReference>
<dbReference type="InterPro" id="IPR001441">
    <property type="entry name" value="UPP_synth-like"/>
</dbReference>
<dbReference type="GO" id="GO:0016094">
    <property type="term" value="P:polyprenol biosynthetic process"/>
    <property type="evidence" value="ECO:0007669"/>
    <property type="project" value="TreeGrafter"/>
</dbReference>
<dbReference type="GO" id="GO:0005783">
    <property type="term" value="C:endoplasmic reticulum"/>
    <property type="evidence" value="ECO:0007669"/>
    <property type="project" value="TreeGrafter"/>
</dbReference>
<dbReference type="GO" id="GO:0045547">
    <property type="term" value="F:ditrans,polycis-polyprenyl diphosphate synthase [(2E,6E)-farnesyl diphosphate specific] activity"/>
    <property type="evidence" value="ECO:0007669"/>
    <property type="project" value="TreeGrafter"/>
</dbReference>
<evidence type="ECO:0000313" key="4">
    <source>
        <dbReference type="EMBL" id="CDR97963.1"/>
    </source>
</evidence>
<keyword evidence="2" id="KW-0808">Transferase</keyword>
<dbReference type="PANTHER" id="PTHR10291">
    <property type="entry name" value="DEHYDRODOLICHYL DIPHOSPHATE SYNTHASE FAMILY MEMBER"/>
    <property type="match status" value="1"/>
</dbReference>
<dbReference type="SUPFAM" id="SSF64005">
    <property type="entry name" value="Undecaprenyl diphosphate synthase"/>
    <property type="match status" value="2"/>
</dbReference>
<reference evidence="5" key="1">
    <citation type="journal article" date="2014" name="Nucleic Acids Res.">
        <title>The evolutionary dynamics of variant antigen genes in Babesia reveal a history of genomic innovation underlying host-parasite interaction.</title>
        <authorList>
            <person name="Jackson A.P."/>
            <person name="Otto T.D."/>
            <person name="Darby A."/>
            <person name="Ramaprasad A."/>
            <person name="Xia D."/>
            <person name="Echaide I.E."/>
            <person name="Farber M."/>
            <person name="Gahlot S."/>
            <person name="Gamble J."/>
            <person name="Gupta D."/>
            <person name="Gupta Y."/>
            <person name="Jackson L."/>
            <person name="Malandrin L."/>
            <person name="Malas T.B."/>
            <person name="Moussa E."/>
            <person name="Nair M."/>
            <person name="Reid A.J."/>
            <person name="Sanders M."/>
            <person name="Sharma J."/>
            <person name="Tracey A."/>
            <person name="Quail M.A."/>
            <person name="Weir W."/>
            <person name="Wastling J.M."/>
            <person name="Hall N."/>
            <person name="Willadsen P."/>
            <person name="Lingelbach K."/>
            <person name="Shiels B."/>
            <person name="Tait A."/>
            <person name="Berriman M."/>
            <person name="Allred D.R."/>
            <person name="Pain A."/>
        </authorList>
    </citation>
    <scope>NUCLEOTIDE SEQUENCE [LARGE SCALE GENOMIC DNA]</scope>
    <source>
        <strain evidence="5">Bond</strain>
    </source>
</reference>
<evidence type="ECO:0000256" key="2">
    <source>
        <dbReference type="ARBA" id="ARBA00022679"/>
    </source>
</evidence>
<keyword evidence="3" id="KW-0472">Membrane</keyword>
<feature type="transmembrane region" description="Helical" evidence="3">
    <location>
        <begin position="188"/>
        <end position="209"/>
    </location>
</feature>
<dbReference type="PANTHER" id="PTHR10291:SF43">
    <property type="entry name" value="DEHYDRODOLICHYL DIPHOSPHATE SYNTHASE COMPLEX SUBUNIT DHDDS"/>
    <property type="match status" value="1"/>
</dbReference>
<evidence type="ECO:0008006" key="6">
    <source>
        <dbReference type="Google" id="ProtNLM"/>
    </source>
</evidence>
<evidence type="ECO:0000256" key="1">
    <source>
        <dbReference type="ARBA" id="ARBA00005432"/>
    </source>
</evidence>
<dbReference type="GeneID" id="24566504"/>
<dbReference type="CDD" id="cd00475">
    <property type="entry name" value="Cis_IPPS"/>
    <property type="match status" value="1"/>
</dbReference>
<organism evidence="4 5">
    <name type="scientific">Babesia bigemina</name>
    <dbReference type="NCBI Taxonomy" id="5866"/>
    <lineage>
        <taxon>Eukaryota</taxon>
        <taxon>Sar</taxon>
        <taxon>Alveolata</taxon>
        <taxon>Apicomplexa</taxon>
        <taxon>Aconoidasida</taxon>
        <taxon>Piroplasmida</taxon>
        <taxon>Babesiidae</taxon>
        <taxon>Babesia</taxon>
    </lineage>
</organism>
<dbReference type="OMA" id="FDRRDLW"/>
<feature type="transmembrane region" description="Helical" evidence="3">
    <location>
        <begin position="216"/>
        <end position="236"/>
    </location>
</feature>
<dbReference type="KEGG" id="bbig:BBBOND_0404505"/>
<keyword evidence="3" id="KW-1133">Transmembrane helix</keyword>
<dbReference type="AlphaFoldDB" id="A0A061DBM7"/>
<dbReference type="Pfam" id="PF01255">
    <property type="entry name" value="Prenyltransf"/>
    <property type="match status" value="1"/>
</dbReference>